<evidence type="ECO:0000256" key="4">
    <source>
        <dbReference type="PROSITE-ProRule" id="PRU00502"/>
    </source>
</evidence>
<dbReference type="PANTHER" id="PTHR24007">
    <property type="entry name" value="BRCA1-ASSOCIATED PROTEIN"/>
    <property type="match status" value="1"/>
</dbReference>
<dbReference type="InterPro" id="IPR011422">
    <property type="entry name" value="BRAP2/ETP1_RRM"/>
</dbReference>
<dbReference type="GO" id="GO:0007265">
    <property type="term" value="P:Ras protein signal transduction"/>
    <property type="evidence" value="ECO:0007669"/>
    <property type="project" value="TreeGrafter"/>
</dbReference>
<dbReference type="AlphaFoldDB" id="A0A1B2J5X7"/>
<evidence type="ECO:0000313" key="10">
    <source>
        <dbReference type="Proteomes" id="UP000094565"/>
    </source>
</evidence>
<dbReference type="InterPro" id="IPR001841">
    <property type="entry name" value="Znf_RING"/>
</dbReference>
<accession>A0A1B2J5X7</accession>
<dbReference type="InterPro" id="IPR047243">
    <property type="entry name" value="RING-H2_BRAP2"/>
</dbReference>
<feature type="region of interest" description="Disordered" evidence="6">
    <location>
        <begin position="543"/>
        <end position="568"/>
    </location>
</feature>
<evidence type="ECO:0000256" key="2">
    <source>
        <dbReference type="ARBA" id="ARBA00022771"/>
    </source>
</evidence>
<dbReference type="EMBL" id="CP014584">
    <property type="protein sequence ID" value="ANZ73376.1"/>
    <property type="molecule type" value="Genomic_DNA"/>
</dbReference>
<feature type="coiled-coil region" evidence="5">
    <location>
        <begin position="479"/>
        <end position="534"/>
    </location>
</feature>
<dbReference type="SUPFAM" id="SSF57850">
    <property type="entry name" value="RING/U-box"/>
    <property type="match status" value="2"/>
</dbReference>
<organism evidence="9 10">
    <name type="scientific">Komagataella pastoris</name>
    <name type="common">Yeast</name>
    <name type="synonym">Pichia pastoris</name>
    <dbReference type="NCBI Taxonomy" id="4922"/>
    <lineage>
        <taxon>Eukaryota</taxon>
        <taxon>Fungi</taxon>
        <taxon>Dikarya</taxon>
        <taxon>Ascomycota</taxon>
        <taxon>Saccharomycotina</taxon>
        <taxon>Pichiomycetes</taxon>
        <taxon>Pichiales</taxon>
        <taxon>Pichiaceae</taxon>
        <taxon>Komagataella</taxon>
    </lineage>
</organism>
<evidence type="ECO:0000259" key="8">
    <source>
        <dbReference type="PROSITE" id="PS50271"/>
    </source>
</evidence>
<feature type="compositionally biased region" description="Basic residues" evidence="6">
    <location>
        <begin position="557"/>
        <end position="568"/>
    </location>
</feature>
<keyword evidence="5" id="KW-0175">Coiled coil</keyword>
<feature type="domain" description="RING-type" evidence="7">
    <location>
        <begin position="273"/>
        <end position="313"/>
    </location>
</feature>
<proteinExistence type="predicted"/>
<dbReference type="SMART" id="SM00290">
    <property type="entry name" value="ZnF_UBP"/>
    <property type="match status" value="1"/>
</dbReference>
<dbReference type="CDD" id="cd16457">
    <property type="entry name" value="RING-H2_BRAP2"/>
    <property type="match status" value="1"/>
</dbReference>
<gene>
    <name evidence="9" type="primary">ETP1</name>
    <name evidence="9" type="ORF">ATY40_BA7500052</name>
</gene>
<protein>
    <submittedName>
        <fullName evidence="9">BA75_00052T0</fullName>
    </submittedName>
</protein>
<dbReference type="PROSITE" id="PS50271">
    <property type="entry name" value="ZF_UBP"/>
    <property type="match status" value="1"/>
</dbReference>
<feature type="compositionally biased region" description="Basic and acidic residues" evidence="6">
    <location>
        <begin position="543"/>
        <end position="553"/>
    </location>
</feature>
<keyword evidence="10" id="KW-1185">Reference proteome</keyword>
<evidence type="ECO:0000259" key="7">
    <source>
        <dbReference type="PROSITE" id="PS50089"/>
    </source>
</evidence>
<evidence type="ECO:0000256" key="1">
    <source>
        <dbReference type="ARBA" id="ARBA00022723"/>
    </source>
</evidence>
<dbReference type="Proteomes" id="UP000094565">
    <property type="component" value="Chromosome 1"/>
</dbReference>
<feature type="domain" description="UBP-type" evidence="8">
    <location>
        <begin position="307"/>
        <end position="407"/>
    </location>
</feature>
<keyword evidence="3" id="KW-0862">Zinc</keyword>
<dbReference type="PROSITE" id="PS50089">
    <property type="entry name" value="ZF_RING_2"/>
    <property type="match status" value="1"/>
</dbReference>
<sequence length="568" mass="65545">MYNIVIDLDSPKDLLLKAKDQSDITSLHNLKALLAGNQIFGEDGLDLDYWSSTVLKHHNIFVKSNTKQAQPHLALNFKKRSNLVEEIRNTLNKVKDTRIGVPDYRYTRIELIAFDKMNDTNYEKTDYLRASFLGYGVIRLFREEMNEKITEDAELGPEPTARSKIAAILAVPTYMSISAILKLVGENFVKDVVHFRIFKTQQYKRYMCILKFQSEDQCAAFQRALNGRPFNSIERERCQVVQVNRIIINSPYDKANKSEEPNFTYGIIELPTCPVCLERMDTNMTGLLTIPCQHTFHCQCLAKWRDDTCPVCRYSQKERTSKDVTSEASQCSVCGDTANLWICLICGNVGCDRYNSAHAVNHFKETSHCFAMQIETQRIWDYAGDQYVHRLIQNQTDGKLVELSLNNEKAGSSSDSTGKNYSADKVDTMELEYSKLMIAQLEEYEKNMTRIMEEEKIRFANLQTAMSRLGTDPKVSERTKELETKLDQMMQKYDEEKTLAMVLTEKLEFFDKQTDQLKKENEDLKEEINDLLMHFQAMEKYKDADESVKEGKLVLKPSRKSSKKGPRK</sequence>
<evidence type="ECO:0000256" key="3">
    <source>
        <dbReference type="ARBA" id="ARBA00022833"/>
    </source>
</evidence>
<dbReference type="InterPro" id="IPR013083">
    <property type="entry name" value="Znf_RING/FYVE/PHD"/>
</dbReference>
<dbReference type="GO" id="GO:0005737">
    <property type="term" value="C:cytoplasm"/>
    <property type="evidence" value="ECO:0007669"/>
    <property type="project" value="TreeGrafter"/>
</dbReference>
<evidence type="ECO:0000313" key="9">
    <source>
        <dbReference type="EMBL" id="ANZ73376.1"/>
    </source>
</evidence>
<dbReference type="InterPro" id="IPR001607">
    <property type="entry name" value="Znf_UBP"/>
</dbReference>
<reference evidence="9 10" key="1">
    <citation type="submission" date="2016-02" db="EMBL/GenBank/DDBJ databases">
        <title>Comparative genomic and transcriptomic foundation for Pichia pastoris.</title>
        <authorList>
            <person name="Love K.R."/>
            <person name="Shah K.A."/>
            <person name="Whittaker C.A."/>
            <person name="Wu J."/>
            <person name="Bartlett M.C."/>
            <person name="Ma D."/>
            <person name="Leeson R.L."/>
            <person name="Priest M."/>
            <person name="Young S.K."/>
            <person name="Love J.C."/>
        </authorList>
    </citation>
    <scope>NUCLEOTIDE SEQUENCE [LARGE SCALE GENOMIC DNA]</scope>
    <source>
        <strain evidence="9 10">ATCC 28485</strain>
    </source>
</reference>
<keyword evidence="2 4" id="KW-0863">Zinc-finger</keyword>
<dbReference type="GO" id="GO:0008270">
    <property type="term" value="F:zinc ion binding"/>
    <property type="evidence" value="ECO:0007669"/>
    <property type="project" value="UniProtKB-KW"/>
</dbReference>
<dbReference type="OrthoDB" id="273556at2759"/>
<dbReference type="SMART" id="SM00184">
    <property type="entry name" value="RING"/>
    <property type="match status" value="1"/>
</dbReference>
<dbReference type="GO" id="GO:0061630">
    <property type="term" value="F:ubiquitin protein ligase activity"/>
    <property type="evidence" value="ECO:0007669"/>
    <property type="project" value="TreeGrafter"/>
</dbReference>
<name>A0A1B2J5X7_PICPA</name>
<dbReference type="Pfam" id="PF07576">
    <property type="entry name" value="BRAP2"/>
    <property type="match status" value="1"/>
</dbReference>
<dbReference type="Gene3D" id="3.30.40.10">
    <property type="entry name" value="Zinc/RING finger domain, C3HC4 (zinc finger)"/>
    <property type="match status" value="2"/>
</dbReference>
<evidence type="ECO:0000256" key="5">
    <source>
        <dbReference type="SAM" id="Coils"/>
    </source>
</evidence>
<dbReference type="Pfam" id="PF02148">
    <property type="entry name" value="zf-UBP"/>
    <property type="match status" value="1"/>
</dbReference>
<dbReference type="GO" id="GO:0016567">
    <property type="term" value="P:protein ubiquitination"/>
    <property type="evidence" value="ECO:0007669"/>
    <property type="project" value="TreeGrafter"/>
</dbReference>
<dbReference type="PANTHER" id="PTHR24007:SF7">
    <property type="entry name" value="BRCA1-ASSOCIATED PROTEIN"/>
    <property type="match status" value="1"/>
</dbReference>
<keyword evidence="1" id="KW-0479">Metal-binding</keyword>
<dbReference type="Pfam" id="PF13639">
    <property type="entry name" value="zf-RING_2"/>
    <property type="match status" value="1"/>
</dbReference>
<evidence type="ECO:0000256" key="6">
    <source>
        <dbReference type="SAM" id="MobiDB-lite"/>
    </source>
</evidence>